<sequence length="323" mass="34302">MAEKGTNYPAAPPAAWSAAGGASAYPTAPGGYPPPPAGYPPQQQQGGYPPQGYPPQQQQGGYAAGAPPPGYPTTGGAPQHGGYPPQQQQQGYAGAPAPVYVNQQSAPPQKDNSMLQGCCLGLAAWYVGAYRLFFLVCRWEVIDVVGAVVVTRRGGEWAWREDGCLRSGTIFWLPLFCMVRGCRMWEHVWCRWGVLVFVCTGLLTVYCDDRLFLLVCWCFAMAGLLAPLSHPQLLPRRPLLKYPLCRVPCGGTGHPTKRGWAPDGATSGAWPPRRDGHIECGGSSDWSRVACAGADNAGVGGRGKRGRAGGRGPPARVSASPLV</sequence>
<gene>
    <name evidence="1" type="ORF">I4F81_009893</name>
</gene>
<evidence type="ECO:0000313" key="1">
    <source>
        <dbReference type="EMBL" id="KAK1867386.1"/>
    </source>
</evidence>
<dbReference type="EMBL" id="CM020620">
    <property type="protein sequence ID" value="KAK1867386.1"/>
    <property type="molecule type" value="Genomic_DNA"/>
</dbReference>
<comment type="caution">
    <text evidence="1">The sequence shown here is derived from an EMBL/GenBank/DDBJ whole genome shotgun (WGS) entry which is preliminary data.</text>
</comment>
<accession>A0ACC3CBM6</accession>
<proteinExistence type="predicted"/>
<protein>
    <submittedName>
        <fullName evidence="1">Uncharacterized protein</fullName>
    </submittedName>
</protein>
<evidence type="ECO:0000313" key="2">
    <source>
        <dbReference type="Proteomes" id="UP000798662"/>
    </source>
</evidence>
<keyword evidence="2" id="KW-1185">Reference proteome</keyword>
<organism evidence="1 2">
    <name type="scientific">Pyropia yezoensis</name>
    <name type="common">Susabi-nori</name>
    <name type="synonym">Porphyra yezoensis</name>
    <dbReference type="NCBI Taxonomy" id="2788"/>
    <lineage>
        <taxon>Eukaryota</taxon>
        <taxon>Rhodophyta</taxon>
        <taxon>Bangiophyceae</taxon>
        <taxon>Bangiales</taxon>
        <taxon>Bangiaceae</taxon>
        <taxon>Pyropia</taxon>
    </lineage>
</organism>
<dbReference type="Proteomes" id="UP000798662">
    <property type="component" value="Chromosome 3"/>
</dbReference>
<reference evidence="1" key="1">
    <citation type="submission" date="2019-11" db="EMBL/GenBank/DDBJ databases">
        <title>Nori genome reveals adaptations in red seaweeds to the harsh intertidal environment.</title>
        <authorList>
            <person name="Wang D."/>
            <person name="Mao Y."/>
        </authorList>
    </citation>
    <scope>NUCLEOTIDE SEQUENCE</scope>
    <source>
        <tissue evidence="1">Gametophyte</tissue>
    </source>
</reference>
<name>A0ACC3CBM6_PYRYE</name>